<dbReference type="EMBL" id="REFW01000001">
    <property type="protein sequence ID" value="RMB61125.1"/>
    <property type="molecule type" value="Genomic_DNA"/>
</dbReference>
<keyword evidence="5" id="KW-1185">Reference proteome</keyword>
<reference evidence="4 5" key="1">
    <citation type="submission" date="2018-10" db="EMBL/GenBank/DDBJ databases">
        <title>Tessaracoccus antarcticuss sp. nov., isolated from sediment.</title>
        <authorList>
            <person name="Zhou L.Y."/>
            <person name="Du Z.J."/>
        </authorList>
    </citation>
    <scope>NUCLEOTIDE SEQUENCE [LARGE SCALE GENOMIC DNA]</scope>
    <source>
        <strain evidence="4 5">JDX10</strain>
    </source>
</reference>
<dbReference type="Proteomes" id="UP000275256">
    <property type="component" value="Unassembled WGS sequence"/>
</dbReference>
<evidence type="ECO:0000256" key="2">
    <source>
        <dbReference type="SAM" id="Phobius"/>
    </source>
</evidence>
<keyword evidence="2" id="KW-0472">Membrane</keyword>
<dbReference type="InterPro" id="IPR057561">
    <property type="entry name" value="NADase_transloc"/>
</dbReference>
<name>A0A3M0G836_9ACTN</name>
<dbReference type="AlphaFoldDB" id="A0A3M0G836"/>
<comment type="caution">
    <text evidence="4">The sequence shown here is derived from an EMBL/GenBank/DDBJ whole genome shotgun (WGS) entry which is preliminary data.</text>
</comment>
<gene>
    <name evidence="4" type="ORF">EAX62_00095</name>
</gene>
<accession>A0A3M0G836</accession>
<evidence type="ECO:0000313" key="5">
    <source>
        <dbReference type="Proteomes" id="UP000275256"/>
    </source>
</evidence>
<dbReference type="SUPFAM" id="SSF49785">
    <property type="entry name" value="Galactose-binding domain-like"/>
    <property type="match status" value="1"/>
</dbReference>
<feature type="region of interest" description="Disordered" evidence="1">
    <location>
        <begin position="1"/>
        <end position="23"/>
    </location>
</feature>
<dbReference type="InterPro" id="IPR008979">
    <property type="entry name" value="Galactose-bd-like_sf"/>
</dbReference>
<sequence length="259" mass="27465">MSCMPKRLPDKLFRDQGTTDSPDVLRGAEAAERSASQRRRVPFRSRDAKGFAPPLVVAGVVGALLLGFGVGKLVVVQGGGPAAPEVTVGSPTMTATVMPSADATLVPWDGPVRDVPALAAEGRCLSGTGFSPDPPSNLVDDDPGSLWRCWGSGTGETITFTLEPEVVLVGVRLINGNTVSTARYLAERRILTVKWTFSDGSWVVQPLAANDRQFQEVRFPPTTISGDVTMTVLDATVPGETSEKNDAVSISALEFLEVR</sequence>
<keyword evidence="2" id="KW-1133">Transmembrane helix</keyword>
<keyword evidence="2" id="KW-0812">Transmembrane</keyword>
<protein>
    <recommendedName>
        <fullName evidence="3">NAD glycohydrolase translocation F5/8 type C domain-containing protein</fullName>
    </recommendedName>
</protein>
<evidence type="ECO:0000313" key="4">
    <source>
        <dbReference type="EMBL" id="RMB61125.1"/>
    </source>
</evidence>
<feature type="transmembrane region" description="Helical" evidence="2">
    <location>
        <begin position="50"/>
        <end position="71"/>
    </location>
</feature>
<evidence type="ECO:0000259" key="3">
    <source>
        <dbReference type="Pfam" id="PF25302"/>
    </source>
</evidence>
<feature type="domain" description="NAD glycohydrolase translocation F5/8 type C" evidence="3">
    <location>
        <begin position="140"/>
        <end position="252"/>
    </location>
</feature>
<evidence type="ECO:0000256" key="1">
    <source>
        <dbReference type="SAM" id="MobiDB-lite"/>
    </source>
</evidence>
<proteinExistence type="predicted"/>
<organism evidence="4 5">
    <name type="scientific">Tessaracoccus antarcticus</name>
    <dbReference type="NCBI Taxonomy" id="2479848"/>
    <lineage>
        <taxon>Bacteria</taxon>
        <taxon>Bacillati</taxon>
        <taxon>Actinomycetota</taxon>
        <taxon>Actinomycetes</taxon>
        <taxon>Propionibacteriales</taxon>
        <taxon>Propionibacteriaceae</taxon>
        <taxon>Tessaracoccus</taxon>
    </lineage>
</organism>
<dbReference type="NCBIfam" id="NF047619">
    <property type="entry name" value="NADase_discoid"/>
    <property type="match status" value="1"/>
</dbReference>
<dbReference type="Pfam" id="PF25302">
    <property type="entry name" value="NADase_transloc"/>
    <property type="match status" value="1"/>
</dbReference>